<dbReference type="PROSITE" id="PS50005">
    <property type="entry name" value="TPR"/>
    <property type="match status" value="2"/>
</dbReference>
<dbReference type="InterPro" id="IPR019734">
    <property type="entry name" value="TPR_rpt"/>
</dbReference>
<feature type="repeat" description="TPR" evidence="1">
    <location>
        <begin position="174"/>
        <end position="207"/>
    </location>
</feature>
<dbReference type="EMBL" id="DPRK01000021">
    <property type="protein sequence ID" value="HCY80359.1"/>
    <property type="molecule type" value="Genomic_DNA"/>
</dbReference>
<evidence type="ECO:0000313" key="2">
    <source>
        <dbReference type="EMBL" id="HCY80359.1"/>
    </source>
</evidence>
<dbReference type="InterPro" id="IPR011990">
    <property type="entry name" value="TPR-like_helical_dom_sf"/>
</dbReference>
<organism evidence="2 3">
    <name type="scientific">Xanthomarina gelatinilytica</name>
    <dbReference type="NCBI Taxonomy" id="1137281"/>
    <lineage>
        <taxon>Bacteria</taxon>
        <taxon>Pseudomonadati</taxon>
        <taxon>Bacteroidota</taxon>
        <taxon>Flavobacteriia</taxon>
        <taxon>Flavobacteriales</taxon>
        <taxon>Flavobacteriaceae</taxon>
        <taxon>Xanthomarina</taxon>
    </lineage>
</organism>
<feature type="repeat" description="TPR" evidence="1">
    <location>
        <begin position="140"/>
        <end position="173"/>
    </location>
</feature>
<name>A0A3D6BQ84_9FLAO</name>
<protein>
    <submittedName>
        <fullName evidence="2">Tetratricopeptide repeat protein</fullName>
    </submittedName>
</protein>
<evidence type="ECO:0000313" key="3">
    <source>
        <dbReference type="Proteomes" id="UP000263268"/>
    </source>
</evidence>
<dbReference type="Proteomes" id="UP000263268">
    <property type="component" value="Unassembled WGS sequence"/>
</dbReference>
<keyword evidence="1" id="KW-0802">TPR repeat</keyword>
<evidence type="ECO:0000256" key="1">
    <source>
        <dbReference type="PROSITE-ProRule" id="PRU00339"/>
    </source>
</evidence>
<dbReference type="SMART" id="SM00028">
    <property type="entry name" value="TPR"/>
    <property type="match status" value="2"/>
</dbReference>
<dbReference type="SUPFAM" id="SSF48452">
    <property type="entry name" value="TPR-like"/>
    <property type="match status" value="1"/>
</dbReference>
<gene>
    <name evidence="2" type="ORF">DHV22_01495</name>
</gene>
<comment type="caution">
    <text evidence="2">The sequence shown here is derived from an EMBL/GenBank/DDBJ whole genome shotgun (WGS) entry which is preliminary data.</text>
</comment>
<dbReference type="AlphaFoldDB" id="A0A3D6BQ84"/>
<reference evidence="2 3" key="1">
    <citation type="journal article" date="2018" name="Nat. Biotechnol.">
        <title>A standardized bacterial taxonomy based on genome phylogeny substantially revises the tree of life.</title>
        <authorList>
            <person name="Parks D.H."/>
            <person name="Chuvochina M."/>
            <person name="Waite D.W."/>
            <person name="Rinke C."/>
            <person name="Skarshewski A."/>
            <person name="Chaumeil P.A."/>
            <person name="Hugenholtz P."/>
        </authorList>
    </citation>
    <scope>NUCLEOTIDE SEQUENCE [LARGE SCALE GENOMIC DNA]</scope>
    <source>
        <strain evidence="2">UBA10227</strain>
    </source>
</reference>
<dbReference type="Gene3D" id="1.25.40.10">
    <property type="entry name" value="Tetratricopeptide repeat domain"/>
    <property type="match status" value="1"/>
</dbReference>
<accession>A0A3D6BQ84</accession>
<proteinExistence type="predicted"/>
<sequence>MLLVSVSCSKSIDYPSAFKEASSGRYLYSPDELMEVFYKNDQLYIKWKGAEIKPVVLDQHTFFVPDLYQKLQFVQHPETKQRYLSIITEASASSPTYNYIKVSDTFKTPSMYLRDKAYGLALEGYLNIQAEDPESMFIIEQDFNSLGYQYLREKAYADAIEVFKINVALYPESDNVYDSLADAYARSGDSLQAYQNYEKALELNSGNRRAKTFMDSYENQQD</sequence>